<sequence length="117" mass="12203">MLSEELSTDMDNSGASAGAALSSISSRPPQQQVPSAIETFVADIVRRAKDVETLIAALPSKNDSAGRAEMAQANAEYKDALAEAEALLGELRDTLKVTLGDGTERNVPSLKNAVAAM</sequence>
<evidence type="ECO:0000313" key="9">
    <source>
        <dbReference type="Proteomes" id="UP000006757"/>
    </source>
</evidence>
<dbReference type="GO" id="GO:0016592">
    <property type="term" value="C:mediator complex"/>
    <property type="evidence" value="ECO:0007669"/>
    <property type="project" value="InterPro"/>
</dbReference>
<evidence type="ECO:0000256" key="3">
    <source>
        <dbReference type="ARBA" id="ARBA00023159"/>
    </source>
</evidence>
<dbReference type="Gene3D" id="6.10.280.10">
    <property type="entry name" value="Mediator complex, subunit Med21"/>
    <property type="match status" value="1"/>
</dbReference>
<gene>
    <name evidence="8" type="ORF">A1Q2_06236</name>
</gene>
<evidence type="ECO:0000256" key="2">
    <source>
        <dbReference type="ARBA" id="ARBA00023015"/>
    </source>
</evidence>
<reference evidence="8 9" key="1">
    <citation type="journal article" date="2012" name="Eukaryot. Cell">
        <title>Genome sequence of the Trichosporon asahii environmental strain CBS 8904.</title>
        <authorList>
            <person name="Yang R.Y."/>
            <person name="Li H.T."/>
            <person name="Zhu H."/>
            <person name="Zhou G.P."/>
            <person name="Wang M."/>
            <person name="Wang L."/>
        </authorList>
    </citation>
    <scope>NUCLEOTIDE SEQUENCE [LARGE SCALE GENOMIC DNA]</scope>
    <source>
        <strain evidence="8 9">CBS 8904</strain>
    </source>
</reference>
<protein>
    <recommendedName>
        <fullName evidence="10">Mediator of RNA polymerase II transcription subunit 21</fullName>
    </recommendedName>
</protein>
<name>K1V667_TRIAC</name>
<accession>K1V667</accession>
<organism evidence="8 9">
    <name type="scientific">Trichosporon asahii var. asahii (strain CBS 8904)</name>
    <name type="common">Yeast</name>
    <dbReference type="NCBI Taxonomy" id="1220162"/>
    <lineage>
        <taxon>Eukaryota</taxon>
        <taxon>Fungi</taxon>
        <taxon>Dikarya</taxon>
        <taxon>Basidiomycota</taxon>
        <taxon>Agaricomycotina</taxon>
        <taxon>Tremellomycetes</taxon>
        <taxon>Trichosporonales</taxon>
        <taxon>Trichosporonaceae</taxon>
        <taxon>Trichosporon</taxon>
    </lineage>
</organism>
<proteinExistence type="predicted"/>
<keyword evidence="5" id="KW-0539">Nucleus</keyword>
<evidence type="ECO:0000256" key="5">
    <source>
        <dbReference type="ARBA" id="ARBA00023242"/>
    </source>
</evidence>
<evidence type="ECO:0000313" key="8">
    <source>
        <dbReference type="EMBL" id="EKC99504.1"/>
    </source>
</evidence>
<dbReference type="AlphaFoldDB" id="K1V667"/>
<dbReference type="STRING" id="1220162.K1V667"/>
<dbReference type="SUPFAM" id="SSF140718">
    <property type="entry name" value="Mediator hinge subcomplex-like"/>
    <property type="match status" value="1"/>
</dbReference>
<dbReference type="EMBL" id="AMBO01000371">
    <property type="protein sequence ID" value="EKC99504.1"/>
    <property type="molecule type" value="Genomic_DNA"/>
</dbReference>
<keyword evidence="9" id="KW-1185">Reference proteome</keyword>
<dbReference type="InParanoid" id="K1V667"/>
<feature type="compositionally biased region" description="Low complexity" evidence="7">
    <location>
        <begin position="13"/>
        <end position="26"/>
    </location>
</feature>
<keyword evidence="4" id="KW-0804">Transcription</keyword>
<evidence type="ECO:0000256" key="1">
    <source>
        <dbReference type="ARBA" id="ARBA00004123"/>
    </source>
</evidence>
<evidence type="ECO:0008006" key="10">
    <source>
        <dbReference type="Google" id="ProtNLM"/>
    </source>
</evidence>
<evidence type="ECO:0000256" key="4">
    <source>
        <dbReference type="ARBA" id="ARBA00023163"/>
    </source>
</evidence>
<dbReference type="OrthoDB" id="526653at2759"/>
<comment type="caution">
    <text evidence="8">The sequence shown here is derived from an EMBL/GenBank/DDBJ whole genome shotgun (WGS) entry which is preliminary data.</text>
</comment>
<comment type="subcellular location">
    <subcellularLocation>
        <location evidence="1">Nucleus</location>
    </subcellularLocation>
</comment>
<keyword evidence="2" id="KW-0805">Transcription regulation</keyword>
<dbReference type="InterPro" id="IPR037212">
    <property type="entry name" value="Med7/Med21-like"/>
</dbReference>
<feature type="region of interest" description="Disordered" evidence="7">
    <location>
        <begin position="1"/>
        <end position="33"/>
    </location>
</feature>
<dbReference type="Proteomes" id="UP000006757">
    <property type="component" value="Unassembled WGS sequence"/>
</dbReference>
<evidence type="ECO:0000256" key="6">
    <source>
        <dbReference type="SAM" id="Coils"/>
    </source>
</evidence>
<feature type="coiled-coil region" evidence="6">
    <location>
        <begin position="67"/>
        <end position="94"/>
    </location>
</feature>
<keyword evidence="3" id="KW-0010">Activator</keyword>
<keyword evidence="6" id="KW-0175">Coiled coil</keyword>
<dbReference type="HOGENOM" id="CLU_132741_0_0_1"/>
<evidence type="ECO:0000256" key="7">
    <source>
        <dbReference type="SAM" id="MobiDB-lite"/>
    </source>
</evidence>